<evidence type="ECO:0000313" key="1">
    <source>
        <dbReference type="EMBL" id="MET4682883.1"/>
    </source>
</evidence>
<proteinExistence type="predicted"/>
<reference evidence="1 2" key="1">
    <citation type="submission" date="2024-06" db="EMBL/GenBank/DDBJ databases">
        <title>Sorghum-associated microbial communities from plants grown in Nebraska, USA.</title>
        <authorList>
            <person name="Schachtman D."/>
        </authorList>
    </citation>
    <scope>NUCLEOTIDE SEQUENCE [LARGE SCALE GENOMIC DNA]</scope>
    <source>
        <strain evidence="1 2">2814</strain>
    </source>
</reference>
<sequence length="228" mass="24627">MALNSVRADIRIQKGSDMQAWKPILSQVASEFAERGWRSFRSEILTSEPAAGGCYGWIGLNGTPMSVGATVGLVHPELNRICAGAANRAHGAGIGAGFTRRPGVPVLQYVVRPDERWGMERLDADRISPADIQSYARRIETAFHDRIDLSWSLNEIVEVFRGGGVIGGQAAMYLMPVALMMINDEAGLHALVQDIRSGVGLGAEYEVYLEAAAEIVRGAEPPRARPLG</sequence>
<evidence type="ECO:0000313" key="2">
    <source>
        <dbReference type="Proteomes" id="UP001549313"/>
    </source>
</evidence>
<dbReference type="EMBL" id="JBEPTF010000001">
    <property type="protein sequence ID" value="MET4682883.1"/>
    <property type="molecule type" value="Genomic_DNA"/>
</dbReference>
<organism evidence="1 2">
    <name type="scientific">Brevundimonas faecalis</name>
    <dbReference type="NCBI Taxonomy" id="947378"/>
    <lineage>
        <taxon>Bacteria</taxon>
        <taxon>Pseudomonadati</taxon>
        <taxon>Pseudomonadota</taxon>
        <taxon>Alphaproteobacteria</taxon>
        <taxon>Caulobacterales</taxon>
        <taxon>Caulobacteraceae</taxon>
        <taxon>Brevundimonas</taxon>
    </lineage>
</organism>
<protein>
    <submittedName>
        <fullName evidence="1">Uncharacterized protein</fullName>
    </submittedName>
</protein>
<gene>
    <name evidence="1" type="ORF">ABIE19_000792</name>
</gene>
<dbReference type="Proteomes" id="UP001549313">
    <property type="component" value="Unassembled WGS sequence"/>
</dbReference>
<name>A0ABV2R8G6_9CAUL</name>
<accession>A0ABV2R8G6</accession>
<dbReference type="RefSeq" id="WP_354087823.1">
    <property type="nucleotide sequence ID" value="NZ_JBEPTF010000001.1"/>
</dbReference>
<comment type="caution">
    <text evidence="1">The sequence shown here is derived from an EMBL/GenBank/DDBJ whole genome shotgun (WGS) entry which is preliminary data.</text>
</comment>
<keyword evidence="2" id="KW-1185">Reference proteome</keyword>